<dbReference type="InterPro" id="IPR052201">
    <property type="entry name" value="LRR-containing_regulator"/>
</dbReference>
<dbReference type="PANTHER" id="PTHR24111">
    <property type="entry name" value="LEUCINE-RICH REPEAT-CONTAINING PROTEIN 34"/>
    <property type="match status" value="1"/>
</dbReference>
<evidence type="ECO:0000256" key="1">
    <source>
        <dbReference type="ARBA" id="ARBA00022737"/>
    </source>
</evidence>
<dbReference type="eggNOG" id="ENOG502R7BP">
    <property type="taxonomic scope" value="Eukaryota"/>
</dbReference>
<sequence length="720" mass="81748">MKTNFTPPSKIIKKNIFDLTFTINSLPTHLIRKILSYYYNHCLSMYEYIEKSKGSQFSGYKLRFRWMDLCLVCKFWMEMVMPYLPNTFYFMDSQQKLETYLNLCEYGGTFPRRYLKQTVLRVSKPPASIKKYPFHINSLAIYINRYQMPNHYQPDTIIPEFIYQQILKISPDLKNLKFQTAKTEKDLYYLLKSINESITQSITPLLSSLNFDYSIFSASMLYQLCKIIESPNCTITNLSLNNCTLSTNSLGEFSDGIIDDGDDDTKVSFITSFKKNKSITTLKMNENNFFTNSKSSKNRILMGGTILQFLKLVLVDSTSISNFQFNGSEIFLDELNNECNKINYLTPMQSSFEKLSLSLLNIDSFLPYLEYLITSSSNSIKELDLSHSRFSNYSNLNNLLISIQHCQSLLKLNLSSSSFNIIENSNNNNNNVGFIQHPQPQQPPLPPQQQQDFNGNGGDDDEFFDENGGGGFGGNNFDANSTNAFNENFNDQTLFNRSPIGWERFSFLYGTQSLISINLSSIRMRDEKEMNSLFQSLCGSPQIQQLYLNRCGLTSGCLTQLTNFIRQPNSKLELLHIGSNGLGGGGSSIQILLMAFQLNKSLSDIDLSYNSMTDIEGYHIANFLKSNVYGDKQQIRHLNLSGSSFKLGAINQLGHALMTNNSLVSLNLSNIQMGMLEITYIFDALVSHPTISLLNLSNVGSNEMITSLVQTSALRCNVIY</sequence>
<dbReference type="KEGG" id="ddi:DDB_G0270322"/>
<organism evidence="3 4">
    <name type="scientific">Dictyostelium discoideum</name>
    <name type="common">Social amoeba</name>
    <dbReference type="NCBI Taxonomy" id="44689"/>
    <lineage>
        <taxon>Eukaryota</taxon>
        <taxon>Amoebozoa</taxon>
        <taxon>Evosea</taxon>
        <taxon>Eumycetozoa</taxon>
        <taxon>Dictyostelia</taxon>
        <taxon>Dictyosteliales</taxon>
        <taxon>Dictyosteliaceae</taxon>
        <taxon>Dictyostelium</taxon>
    </lineage>
</organism>
<reference evidence="3 4" key="1">
    <citation type="journal article" date="2005" name="Nature">
        <title>The genome of the social amoeba Dictyostelium discoideum.</title>
        <authorList>
            <consortium name="The Dictyostelium discoideum Sequencing Consortium"/>
            <person name="Eichinger L."/>
            <person name="Pachebat J.A."/>
            <person name="Glockner G."/>
            <person name="Rajandream M.A."/>
            <person name="Sucgang R."/>
            <person name="Berriman M."/>
            <person name="Song J."/>
            <person name="Olsen R."/>
            <person name="Szafranski K."/>
            <person name="Xu Q."/>
            <person name="Tunggal B."/>
            <person name="Kummerfeld S."/>
            <person name="Madera M."/>
            <person name="Konfortov B.A."/>
            <person name="Rivero F."/>
            <person name="Bankier A.T."/>
            <person name="Lehmann R."/>
            <person name="Hamlin N."/>
            <person name="Davies R."/>
            <person name="Gaudet P."/>
            <person name="Fey P."/>
            <person name="Pilcher K."/>
            <person name="Chen G."/>
            <person name="Saunders D."/>
            <person name="Sodergren E."/>
            <person name="Davis P."/>
            <person name="Kerhornou A."/>
            <person name="Nie X."/>
            <person name="Hall N."/>
            <person name="Anjard C."/>
            <person name="Hemphill L."/>
            <person name="Bason N."/>
            <person name="Farbrother P."/>
            <person name="Desany B."/>
            <person name="Just E."/>
            <person name="Morio T."/>
            <person name="Rost R."/>
            <person name="Churcher C."/>
            <person name="Cooper J."/>
            <person name="Haydock S."/>
            <person name="van Driessche N."/>
            <person name="Cronin A."/>
            <person name="Goodhead I."/>
            <person name="Muzny D."/>
            <person name="Mourier T."/>
            <person name="Pain A."/>
            <person name="Lu M."/>
            <person name="Harper D."/>
            <person name="Lindsay R."/>
            <person name="Hauser H."/>
            <person name="James K."/>
            <person name="Quiles M."/>
            <person name="Madan Babu M."/>
            <person name="Saito T."/>
            <person name="Buchrieser C."/>
            <person name="Wardroper A."/>
            <person name="Felder M."/>
            <person name="Thangavelu M."/>
            <person name="Johnson D."/>
            <person name="Knights A."/>
            <person name="Loulseged H."/>
            <person name="Mungall K."/>
            <person name="Oliver K."/>
            <person name="Price C."/>
            <person name="Quail M.A."/>
            <person name="Urushihara H."/>
            <person name="Hernandez J."/>
            <person name="Rabbinowitsch E."/>
            <person name="Steffen D."/>
            <person name="Sanders M."/>
            <person name="Ma J."/>
            <person name="Kohara Y."/>
            <person name="Sharp S."/>
            <person name="Simmonds M."/>
            <person name="Spiegler S."/>
            <person name="Tivey A."/>
            <person name="Sugano S."/>
            <person name="White B."/>
            <person name="Walker D."/>
            <person name="Woodward J."/>
            <person name="Winckler T."/>
            <person name="Tanaka Y."/>
            <person name="Shaulsky G."/>
            <person name="Schleicher M."/>
            <person name="Weinstock G."/>
            <person name="Rosenthal A."/>
            <person name="Cox E.C."/>
            <person name="Chisholm R.L."/>
            <person name="Gibbs R."/>
            <person name="Loomis W.F."/>
            <person name="Platzer M."/>
            <person name="Kay R.R."/>
            <person name="Williams J."/>
            <person name="Dear P.H."/>
            <person name="Noegel A.A."/>
            <person name="Barrell B."/>
            <person name="Kuspa A."/>
        </authorList>
    </citation>
    <scope>NUCLEOTIDE SEQUENCE [LARGE SCALE GENOMIC DNA]</scope>
    <source>
        <strain evidence="3 4">AX4</strain>
    </source>
</reference>
<keyword evidence="4" id="KW-1185">Reference proteome</keyword>
<dbReference type="VEuPathDB" id="AmoebaDB:DDB_G0270322"/>
<feature type="compositionally biased region" description="Low complexity" evidence="2">
    <location>
        <begin position="430"/>
        <end position="439"/>
    </location>
</feature>
<dbReference type="RefSeq" id="XP_646707.2">
    <property type="nucleotide sequence ID" value="XM_641615.2"/>
</dbReference>
<dbReference type="PaxDb" id="44689-DDB0238672"/>
<gene>
    <name evidence="3" type="ORF">DDB_G0270322</name>
</gene>
<dbReference type="GeneID" id="8617681"/>
<dbReference type="FunCoup" id="Q55BX4">
    <property type="interactions" value="245"/>
</dbReference>
<dbReference type="AlphaFoldDB" id="Q55BX4"/>
<dbReference type="Gene3D" id="3.80.10.10">
    <property type="entry name" value="Ribonuclease Inhibitor"/>
    <property type="match status" value="3"/>
</dbReference>
<dbReference type="SUPFAM" id="SSF52047">
    <property type="entry name" value="RNI-like"/>
    <property type="match status" value="2"/>
</dbReference>
<keyword evidence="1" id="KW-0677">Repeat</keyword>
<dbReference type="OMA" id="CKFWMEM"/>
<dbReference type="InParanoid" id="Q55BX4"/>
<protein>
    <submittedName>
        <fullName evidence="3">Leucine-rich repeat-containing protein</fullName>
    </submittedName>
</protein>
<dbReference type="PANTHER" id="PTHR24111:SF0">
    <property type="entry name" value="LEUCINE-RICH REPEAT-CONTAINING PROTEIN"/>
    <property type="match status" value="1"/>
</dbReference>
<dbReference type="dictyBase" id="DDB_G0270322"/>
<dbReference type="SMR" id="Q55BX4"/>
<evidence type="ECO:0000313" key="3">
    <source>
        <dbReference type="EMBL" id="EAL72511.2"/>
    </source>
</evidence>
<evidence type="ECO:0000313" key="4">
    <source>
        <dbReference type="Proteomes" id="UP000002195"/>
    </source>
</evidence>
<proteinExistence type="predicted"/>
<evidence type="ECO:0000256" key="2">
    <source>
        <dbReference type="SAM" id="MobiDB-lite"/>
    </source>
</evidence>
<accession>Q55BX4</accession>
<feature type="region of interest" description="Disordered" evidence="2">
    <location>
        <begin position="430"/>
        <end position="460"/>
    </location>
</feature>
<dbReference type="Proteomes" id="UP000002195">
    <property type="component" value="Unassembled WGS sequence"/>
</dbReference>
<name>Q55BX4_DICDI</name>
<dbReference type="SMART" id="SM00368">
    <property type="entry name" value="LRR_RI"/>
    <property type="match status" value="5"/>
</dbReference>
<comment type="caution">
    <text evidence="3">The sequence shown here is derived from an EMBL/GenBank/DDBJ whole genome shotgun (WGS) entry which is preliminary data.</text>
</comment>
<dbReference type="InterPro" id="IPR032675">
    <property type="entry name" value="LRR_dom_sf"/>
</dbReference>
<dbReference type="EMBL" id="AAFI02000005">
    <property type="protein sequence ID" value="EAL72511.2"/>
    <property type="molecule type" value="Genomic_DNA"/>
</dbReference>
<dbReference type="HOGENOM" id="CLU_384244_0_0_1"/>